<evidence type="ECO:0000313" key="3">
    <source>
        <dbReference type="Proteomes" id="UP001230207"/>
    </source>
</evidence>
<dbReference type="EMBL" id="JAUSVF010000001">
    <property type="protein sequence ID" value="MDQ0321600.1"/>
    <property type="molecule type" value="Genomic_DNA"/>
</dbReference>
<comment type="caution">
    <text evidence="2">The sequence shown here is derived from an EMBL/GenBank/DDBJ whole genome shotgun (WGS) entry which is preliminary data.</text>
</comment>
<feature type="domain" description="DUF6894" evidence="1">
    <location>
        <begin position="3"/>
        <end position="67"/>
    </location>
</feature>
<gene>
    <name evidence="2" type="ORF">QO002_003738</name>
</gene>
<sequence>MSRYFFELHNGDGMTRDHEGMELPSRDNILSEVSRIMLDIARDELPDRESGAVSVIVRDETGRAISIANLNFSSHWLD</sequence>
<evidence type="ECO:0000313" key="2">
    <source>
        <dbReference type="EMBL" id="MDQ0321600.1"/>
    </source>
</evidence>
<dbReference type="Pfam" id="PF21834">
    <property type="entry name" value="DUF6894"/>
    <property type="match status" value="1"/>
</dbReference>
<keyword evidence="3" id="KW-1185">Reference proteome</keyword>
<proteinExistence type="predicted"/>
<reference evidence="2 3" key="1">
    <citation type="submission" date="2023-07" db="EMBL/GenBank/DDBJ databases">
        <title>Genomic Encyclopedia of Type Strains, Phase IV (KMG-IV): sequencing the most valuable type-strain genomes for metagenomic binning, comparative biology and taxonomic classification.</title>
        <authorList>
            <person name="Goeker M."/>
        </authorList>
    </citation>
    <scope>NUCLEOTIDE SEQUENCE [LARGE SCALE GENOMIC DNA]</scope>
    <source>
        <strain evidence="2 3">DSM 1112</strain>
    </source>
</reference>
<dbReference type="InterPro" id="IPR054189">
    <property type="entry name" value="DUF6894"/>
</dbReference>
<evidence type="ECO:0000259" key="1">
    <source>
        <dbReference type="Pfam" id="PF21834"/>
    </source>
</evidence>
<accession>A0ABU0BTL4</accession>
<dbReference type="Proteomes" id="UP001230207">
    <property type="component" value="Unassembled WGS sequence"/>
</dbReference>
<name>A0ABU0BTL4_9HYPH</name>
<organism evidence="2 3">
    <name type="scientific">Pararhizobium capsulatum DSM 1112</name>
    <dbReference type="NCBI Taxonomy" id="1121113"/>
    <lineage>
        <taxon>Bacteria</taxon>
        <taxon>Pseudomonadati</taxon>
        <taxon>Pseudomonadota</taxon>
        <taxon>Alphaproteobacteria</taxon>
        <taxon>Hyphomicrobiales</taxon>
        <taxon>Rhizobiaceae</taxon>
        <taxon>Rhizobium/Agrobacterium group</taxon>
        <taxon>Pararhizobium</taxon>
    </lineage>
</organism>
<dbReference type="RefSeq" id="WP_307232337.1">
    <property type="nucleotide sequence ID" value="NZ_JAUSVF010000001.1"/>
</dbReference>
<protein>
    <recommendedName>
        <fullName evidence="1">DUF6894 domain-containing protein</fullName>
    </recommendedName>
</protein>